<dbReference type="PANTHER" id="PTHR30619">
    <property type="entry name" value="DNA INTERNALIZATION/COMPETENCE PROTEIN COMEC/REC2"/>
    <property type="match status" value="1"/>
</dbReference>
<dbReference type="NCBIfam" id="TIGR00360">
    <property type="entry name" value="ComEC_N-term"/>
    <property type="match status" value="1"/>
</dbReference>
<gene>
    <name evidence="8" type="ORF">ABJ384_09945</name>
</gene>
<dbReference type="InterPro" id="IPR035681">
    <property type="entry name" value="ComA-like_MBL"/>
</dbReference>
<dbReference type="NCBIfam" id="TIGR00361">
    <property type="entry name" value="ComEC_Rec2"/>
    <property type="match status" value="1"/>
</dbReference>
<feature type="domain" description="Metallo-beta-lactamase" evidence="7">
    <location>
        <begin position="557"/>
        <end position="754"/>
    </location>
</feature>
<feature type="transmembrane region" description="Helical" evidence="6">
    <location>
        <begin position="443"/>
        <end position="466"/>
    </location>
</feature>
<accession>A0AAU7SUY2</accession>
<organism evidence="8">
    <name type="scientific">Acinetobacter sp. A1-4-2</name>
    <dbReference type="NCBI Taxonomy" id="3156489"/>
    <lineage>
        <taxon>Bacteria</taxon>
        <taxon>Pseudomonadati</taxon>
        <taxon>Pseudomonadota</taxon>
        <taxon>Gammaproteobacteria</taxon>
        <taxon>Moraxellales</taxon>
        <taxon>Moraxellaceae</taxon>
        <taxon>Acinetobacter</taxon>
    </lineage>
</organism>
<feature type="transmembrane region" description="Helical" evidence="6">
    <location>
        <begin position="418"/>
        <end position="437"/>
    </location>
</feature>
<dbReference type="SUPFAM" id="SSF56281">
    <property type="entry name" value="Metallo-hydrolase/oxidoreductase"/>
    <property type="match status" value="1"/>
</dbReference>
<evidence type="ECO:0000256" key="1">
    <source>
        <dbReference type="ARBA" id="ARBA00004651"/>
    </source>
</evidence>
<keyword evidence="4 6" id="KW-1133">Transmembrane helix</keyword>
<dbReference type="InterPro" id="IPR052159">
    <property type="entry name" value="Competence_DNA_uptake"/>
</dbReference>
<evidence type="ECO:0000256" key="2">
    <source>
        <dbReference type="ARBA" id="ARBA00022475"/>
    </source>
</evidence>
<dbReference type="Pfam" id="PF00753">
    <property type="entry name" value="Lactamase_B"/>
    <property type="match status" value="1"/>
</dbReference>
<feature type="transmembrane region" description="Helical" evidence="6">
    <location>
        <begin position="264"/>
        <end position="284"/>
    </location>
</feature>
<keyword evidence="3 6" id="KW-0812">Transmembrane</keyword>
<dbReference type="GO" id="GO:0030420">
    <property type="term" value="P:establishment of competence for transformation"/>
    <property type="evidence" value="ECO:0007669"/>
    <property type="project" value="InterPro"/>
</dbReference>
<dbReference type="Pfam" id="PF13567">
    <property type="entry name" value="DUF4131"/>
    <property type="match status" value="1"/>
</dbReference>
<evidence type="ECO:0000256" key="5">
    <source>
        <dbReference type="ARBA" id="ARBA00023136"/>
    </source>
</evidence>
<feature type="transmembrane region" description="Helical" evidence="6">
    <location>
        <begin position="502"/>
        <end position="521"/>
    </location>
</feature>
<dbReference type="GO" id="GO:0005886">
    <property type="term" value="C:plasma membrane"/>
    <property type="evidence" value="ECO:0007669"/>
    <property type="project" value="UniProtKB-SubCell"/>
</dbReference>
<evidence type="ECO:0000313" key="8">
    <source>
        <dbReference type="EMBL" id="XBU14789.1"/>
    </source>
</evidence>
<dbReference type="InterPro" id="IPR001279">
    <property type="entry name" value="Metallo-B-lactamas"/>
</dbReference>
<feature type="transmembrane region" description="Helical" evidence="6">
    <location>
        <begin position="51"/>
        <end position="73"/>
    </location>
</feature>
<sequence length="816" mass="92890">MIQIICIGWVLGIAIMGKTLPILQSLLLPCSALFILTLLLKLTVFKQAHCLGFKFLQCCIGLSLGIILGYSYADHQLNERLQIREQQSEQVEVIVYIKHINELGDQTIQQKIQVLNRHTAVVQWQAFLKNEMHSGSKSVLELGQYYRLQGQILPAHSYATEGAFDQEQWYIQQNIMSGFKVSSIHKLTEQEVYALGHGQYLKQQASVSSQLQLWVEQQRLALRNFIHQQPVQHKGLMLALLTGDKSLLDTETEQLFQRFGMSHLLAISGPHVLIFAVLLCWGLHQLIRHDRPQLYLKWPKQYLLIWPFCASVVLYCAFVGFEIPALRTLLSCLLISAFILFKQKVRPFNILLSSASILLIFDPFSILSAAFWLSYGACFVLLRIYQTVQQRRGMDELKTRTQYITMQLKLLIESQWKIFLALFPLMMLFFKQIAWITPLSNLFAIPWIGLVIVPLDVIAALCYFIAEPLGSLVFQINDLCLAALLWLLQLLDGLFAPILQPIAMTFAVWLSLCLGLIILFLPRAVLPKTWSILCFIPLIGLDASKNQFELNVLDVGQGQAIFIRDQDQTMMIDTGGNYNEAKFSIGKQIILPFLSVKGVDQLDQLILTHLDQDHSGAYASIKQDLPIKHVYSNEQVPIPDSSQFDYCHQGQQWSWNDGMNITVLSPKAENLANAKTDQNEMSCVVYVQVKNAQPYQNFLLMGDAGWRTEYQILQDYPDLKVDVLVLGHHGSRHSSAYAFLKQLKPKIVIASAGFNNRYGHPSQMTLQRLQQLDIPVLSTVQQGSIQFSRQANGQMQLHYAREQKLWLKRAAVKLKS</sequence>
<evidence type="ECO:0000256" key="6">
    <source>
        <dbReference type="SAM" id="Phobius"/>
    </source>
</evidence>
<evidence type="ECO:0000256" key="4">
    <source>
        <dbReference type="ARBA" id="ARBA00022989"/>
    </source>
</evidence>
<dbReference type="EMBL" id="CP157981">
    <property type="protein sequence ID" value="XBU14789.1"/>
    <property type="molecule type" value="Genomic_DNA"/>
</dbReference>
<feature type="transmembrane region" description="Helical" evidence="6">
    <location>
        <begin position="357"/>
        <end position="382"/>
    </location>
</feature>
<feature type="transmembrane region" description="Helical" evidence="6">
    <location>
        <begin position="304"/>
        <end position="321"/>
    </location>
</feature>
<comment type="subcellular location">
    <subcellularLocation>
        <location evidence="1">Cell membrane</location>
        <topology evidence="1">Multi-pass membrane protein</topology>
    </subcellularLocation>
</comment>
<dbReference type="PANTHER" id="PTHR30619:SF1">
    <property type="entry name" value="RECOMBINATION PROTEIN 2"/>
    <property type="match status" value="1"/>
</dbReference>
<evidence type="ECO:0000259" key="7">
    <source>
        <dbReference type="SMART" id="SM00849"/>
    </source>
</evidence>
<dbReference type="InterPro" id="IPR004477">
    <property type="entry name" value="ComEC_N"/>
</dbReference>
<dbReference type="InterPro" id="IPR004797">
    <property type="entry name" value="Competence_ComEC/Rec2"/>
</dbReference>
<dbReference type="CDD" id="cd07731">
    <property type="entry name" value="ComA-like_MBL-fold"/>
    <property type="match status" value="1"/>
</dbReference>
<keyword evidence="2" id="KW-1003">Cell membrane</keyword>
<reference evidence="8" key="1">
    <citation type="submission" date="2024-06" db="EMBL/GenBank/DDBJ databases">
        <authorList>
            <person name="Song Z."/>
        </authorList>
    </citation>
    <scope>NUCLEOTIDE SEQUENCE</scope>
    <source>
        <strain evidence="8">A1-4-2</strain>
    </source>
</reference>
<dbReference type="InterPro" id="IPR025405">
    <property type="entry name" value="DUF4131"/>
</dbReference>
<evidence type="ECO:0000256" key="3">
    <source>
        <dbReference type="ARBA" id="ARBA00022692"/>
    </source>
</evidence>
<name>A0AAU7SUY2_9GAMM</name>
<feature type="transmembrane region" description="Helical" evidence="6">
    <location>
        <begin position="478"/>
        <end position="496"/>
    </location>
</feature>
<protein>
    <submittedName>
        <fullName evidence="8">DNA internalization-related competence protein ComEC/Rec2</fullName>
    </submittedName>
</protein>
<feature type="transmembrane region" description="Helical" evidence="6">
    <location>
        <begin position="328"/>
        <end position="345"/>
    </location>
</feature>
<dbReference type="Pfam" id="PF03772">
    <property type="entry name" value="Competence"/>
    <property type="match status" value="1"/>
</dbReference>
<keyword evidence="5 6" id="KW-0472">Membrane</keyword>
<dbReference type="AlphaFoldDB" id="A0AAU7SUY2"/>
<dbReference type="RefSeq" id="WP_349927063.1">
    <property type="nucleotide sequence ID" value="NZ_CP157981.1"/>
</dbReference>
<dbReference type="SMART" id="SM00849">
    <property type="entry name" value="Lactamase_B"/>
    <property type="match status" value="1"/>
</dbReference>
<dbReference type="InterPro" id="IPR036866">
    <property type="entry name" value="RibonucZ/Hydroxyglut_hydro"/>
</dbReference>
<dbReference type="Gene3D" id="3.60.15.10">
    <property type="entry name" value="Ribonuclease Z/Hydroxyacylglutathione hydrolase-like"/>
    <property type="match status" value="1"/>
</dbReference>
<proteinExistence type="predicted"/>